<evidence type="ECO:0000313" key="1">
    <source>
        <dbReference type="EMBL" id="AQP50842.1"/>
    </source>
</evidence>
<dbReference type="STRING" id="399497.BW733_08370"/>
<accession>A0A1Q2CXJ1</accession>
<sequence>MIRRMQDLEHTTLIEPALAGRISGRPIPLGFRLMDTLPRLGGLMAWAQSSLLGRESTPDFARR</sequence>
<dbReference type="AlphaFoldDB" id="A0A1Q2CXJ1"/>
<gene>
    <name evidence="1" type="ORF">BW733_08370</name>
</gene>
<name>A0A1Q2CXJ1_9ACTN</name>
<keyword evidence="2" id="KW-1185">Reference proteome</keyword>
<evidence type="ECO:0000313" key="2">
    <source>
        <dbReference type="Proteomes" id="UP000188235"/>
    </source>
</evidence>
<dbReference type="EMBL" id="CP019607">
    <property type="protein sequence ID" value="AQP50842.1"/>
    <property type="molecule type" value="Genomic_DNA"/>
</dbReference>
<dbReference type="KEGG" id="tfa:BW733_08370"/>
<reference evidence="1 2" key="1">
    <citation type="journal article" date="2008" name="Int. J. Syst. Evol. Microbiol.">
        <title>Tessaracoccus flavescens sp. nov., isolated from marine sediment.</title>
        <authorList>
            <person name="Lee D.W."/>
            <person name="Lee S.D."/>
        </authorList>
    </citation>
    <scope>NUCLEOTIDE SEQUENCE [LARGE SCALE GENOMIC DNA]</scope>
    <source>
        <strain evidence="1 2">SST-39T</strain>
    </source>
</reference>
<organism evidence="1 2">
    <name type="scientific">Tessaracoccus flavescens</name>
    <dbReference type="NCBI Taxonomy" id="399497"/>
    <lineage>
        <taxon>Bacteria</taxon>
        <taxon>Bacillati</taxon>
        <taxon>Actinomycetota</taxon>
        <taxon>Actinomycetes</taxon>
        <taxon>Propionibacteriales</taxon>
        <taxon>Propionibacteriaceae</taxon>
        <taxon>Tessaracoccus</taxon>
    </lineage>
</organism>
<dbReference type="Proteomes" id="UP000188235">
    <property type="component" value="Chromosome"/>
</dbReference>
<proteinExistence type="predicted"/>
<protein>
    <submittedName>
        <fullName evidence="1">Uncharacterized protein</fullName>
    </submittedName>
</protein>